<dbReference type="PANTHER" id="PTHR43727:SF2">
    <property type="entry name" value="GROUP IV DECARBOXYLASE"/>
    <property type="match status" value="1"/>
</dbReference>
<proteinExistence type="inferred from homology"/>
<dbReference type="SUPFAM" id="SSF51419">
    <property type="entry name" value="PLP-binding barrel"/>
    <property type="match status" value="1"/>
</dbReference>
<evidence type="ECO:0000259" key="8">
    <source>
        <dbReference type="Pfam" id="PF02784"/>
    </source>
</evidence>
<evidence type="ECO:0000256" key="5">
    <source>
        <dbReference type="ARBA" id="ARBA00023239"/>
    </source>
</evidence>
<dbReference type="PRINTS" id="PR01181">
    <property type="entry name" value="DAPDCRBXLASE"/>
</dbReference>
<evidence type="ECO:0000313" key="10">
    <source>
        <dbReference type="Proteomes" id="UP001596540"/>
    </source>
</evidence>
<evidence type="ECO:0000259" key="7">
    <source>
        <dbReference type="Pfam" id="PF00278"/>
    </source>
</evidence>
<organism evidence="9 10">
    <name type="scientific">Marinactinospora rubrisoli</name>
    <dbReference type="NCBI Taxonomy" id="2715399"/>
    <lineage>
        <taxon>Bacteria</taxon>
        <taxon>Bacillati</taxon>
        <taxon>Actinomycetota</taxon>
        <taxon>Actinomycetes</taxon>
        <taxon>Streptosporangiales</taxon>
        <taxon>Nocardiopsidaceae</taxon>
        <taxon>Marinactinospora</taxon>
    </lineage>
</organism>
<accession>A0ABW2KH45</accession>
<dbReference type="Gene3D" id="3.20.20.10">
    <property type="entry name" value="Alanine racemase"/>
    <property type="match status" value="1"/>
</dbReference>
<dbReference type="InterPro" id="IPR022644">
    <property type="entry name" value="De-COase2_N"/>
</dbReference>
<dbReference type="Pfam" id="PF00278">
    <property type="entry name" value="Orn_DAP_Arg_deC"/>
    <property type="match status" value="1"/>
</dbReference>
<feature type="domain" description="Orn/DAP/Arg decarboxylase 2 C-terminal" evidence="7">
    <location>
        <begin position="24"/>
        <end position="373"/>
    </location>
</feature>
<evidence type="ECO:0000256" key="6">
    <source>
        <dbReference type="RuleBase" id="RU003737"/>
    </source>
</evidence>
<comment type="similarity">
    <text evidence="6">Belongs to the Orn/Lys/Arg decarboxylase class-II family.</text>
</comment>
<reference evidence="10" key="1">
    <citation type="journal article" date="2019" name="Int. J. Syst. Evol. Microbiol.">
        <title>The Global Catalogue of Microorganisms (GCM) 10K type strain sequencing project: providing services to taxonomists for standard genome sequencing and annotation.</title>
        <authorList>
            <consortium name="The Broad Institute Genomics Platform"/>
            <consortium name="The Broad Institute Genome Sequencing Center for Infectious Disease"/>
            <person name="Wu L."/>
            <person name="Ma J."/>
        </authorList>
    </citation>
    <scope>NUCLEOTIDE SEQUENCE [LARGE SCALE GENOMIC DNA]</scope>
    <source>
        <strain evidence="10">CGMCC 4.7382</strain>
    </source>
</reference>
<dbReference type="EMBL" id="JBHTBH010000005">
    <property type="protein sequence ID" value="MFC7328629.1"/>
    <property type="molecule type" value="Genomic_DNA"/>
</dbReference>
<evidence type="ECO:0000256" key="3">
    <source>
        <dbReference type="ARBA" id="ARBA00022898"/>
    </source>
</evidence>
<dbReference type="Gene3D" id="2.40.37.10">
    <property type="entry name" value="Lyase, Ornithine Decarboxylase, Chain A, domain 1"/>
    <property type="match status" value="1"/>
</dbReference>
<dbReference type="InterPro" id="IPR002986">
    <property type="entry name" value="DAP_deCOOHase_LysA"/>
</dbReference>
<keyword evidence="3" id="KW-0663">Pyridoxal phosphate</keyword>
<dbReference type="InterPro" id="IPR022643">
    <property type="entry name" value="De-COase2_C"/>
</dbReference>
<evidence type="ECO:0000256" key="2">
    <source>
        <dbReference type="ARBA" id="ARBA00022793"/>
    </source>
</evidence>
<dbReference type="PRINTS" id="PR01179">
    <property type="entry name" value="ODADCRBXLASE"/>
</dbReference>
<comment type="caution">
    <text evidence="9">The sequence shown here is derived from an EMBL/GenBank/DDBJ whole genome shotgun (WGS) entry which is preliminary data.</text>
</comment>
<dbReference type="CDD" id="cd06839">
    <property type="entry name" value="PLPDE_III_Btrk_like"/>
    <property type="match status" value="1"/>
</dbReference>
<dbReference type="Pfam" id="PF02784">
    <property type="entry name" value="Orn_Arg_deC_N"/>
    <property type="match status" value="1"/>
</dbReference>
<feature type="domain" description="Orn/DAP/Arg decarboxylase 2 N-terminal" evidence="8">
    <location>
        <begin position="33"/>
        <end position="279"/>
    </location>
</feature>
<keyword evidence="2" id="KW-0210">Decarboxylase</keyword>
<dbReference type="InterPro" id="IPR000183">
    <property type="entry name" value="Orn/DAP/Arg_de-COase"/>
</dbReference>
<dbReference type="RefSeq" id="WP_379871277.1">
    <property type="nucleotide sequence ID" value="NZ_JBHTBH010000005.1"/>
</dbReference>
<dbReference type="PANTHER" id="PTHR43727">
    <property type="entry name" value="DIAMINOPIMELATE DECARBOXYLASE"/>
    <property type="match status" value="1"/>
</dbReference>
<dbReference type="Proteomes" id="UP001596540">
    <property type="component" value="Unassembled WGS sequence"/>
</dbReference>
<dbReference type="SUPFAM" id="SSF50621">
    <property type="entry name" value="Alanine racemase C-terminal domain-like"/>
    <property type="match status" value="1"/>
</dbReference>
<keyword evidence="4" id="KW-0457">Lysine biosynthesis</keyword>
<evidence type="ECO:0000313" key="9">
    <source>
        <dbReference type="EMBL" id="MFC7328629.1"/>
    </source>
</evidence>
<keyword evidence="5" id="KW-0456">Lyase</keyword>
<dbReference type="InterPro" id="IPR009006">
    <property type="entry name" value="Ala_racemase/Decarboxylase_C"/>
</dbReference>
<sequence>MTPDPSIQSIPFTELARRFGTPLFVYDGDVLAEQYRGLRDRLHPALEIRYSLKANPNVSVCALLHALGAGAEVSSLAELLTARRAGVPAGEIMVPGPGKSRAELAACVDEGVHAILCESFGELRDIDELGRDRGVRVPVALRVNPAFETRGAGLAMGGRPRQFGIDEAQIADAVALARGLAGVRLIGIHVYLGTRILDEDVIVANTRNILELADRQAERFDLPLELVGVGGGLGVAYFDGERDLAPDRLADGLNPLVTEFRARRPHTRLVLELGRYLTASCGTYLVGVRYTKESMGERFAITDGGTHHHMAAVGIGSFVRRNFPLRLLGRASAEPAEPWHVTGPLCTPNDTLGRNVALPPLRPGDLLGVQRSGAYGLTASPTLFLGHGRPAEVLVHRGEAYLVRERDRPEELLRGQRLHVLTPAPGPGERRPERVT</sequence>
<comment type="cofactor">
    <cofactor evidence="1">
        <name>pyridoxal 5'-phosphate</name>
        <dbReference type="ChEBI" id="CHEBI:597326"/>
    </cofactor>
</comment>
<evidence type="ECO:0000256" key="1">
    <source>
        <dbReference type="ARBA" id="ARBA00001933"/>
    </source>
</evidence>
<name>A0ABW2KH45_9ACTN</name>
<evidence type="ECO:0000256" key="4">
    <source>
        <dbReference type="ARBA" id="ARBA00023154"/>
    </source>
</evidence>
<keyword evidence="10" id="KW-1185">Reference proteome</keyword>
<gene>
    <name evidence="9" type="ORF">ACFQRF_12835</name>
</gene>
<keyword evidence="4" id="KW-0028">Amino-acid biosynthesis</keyword>
<protein>
    <submittedName>
        <fullName evidence="9">Type III PLP-dependent enzyme</fullName>
    </submittedName>
</protein>
<dbReference type="InterPro" id="IPR029066">
    <property type="entry name" value="PLP-binding_barrel"/>
</dbReference>